<dbReference type="InterPro" id="IPR045087">
    <property type="entry name" value="Cu-oxidase_fam"/>
</dbReference>
<dbReference type="InterPro" id="IPR002355">
    <property type="entry name" value="Cu_oxidase_Cu_BS"/>
</dbReference>
<dbReference type="Pfam" id="PF07731">
    <property type="entry name" value="Cu-oxidase_2"/>
    <property type="match status" value="1"/>
</dbReference>
<dbReference type="PROSITE" id="PS00080">
    <property type="entry name" value="MULTICOPPER_OXIDASE2"/>
    <property type="match status" value="1"/>
</dbReference>
<evidence type="ECO:0000313" key="5">
    <source>
        <dbReference type="Proteomes" id="UP001281305"/>
    </source>
</evidence>
<dbReference type="PANTHER" id="PTHR11709">
    <property type="entry name" value="MULTI-COPPER OXIDASE"/>
    <property type="match status" value="1"/>
</dbReference>
<keyword evidence="2" id="KW-0560">Oxidoreductase</keyword>
<keyword evidence="5" id="KW-1185">Reference proteome</keyword>
<name>A0ABZ2TB80_9RHOB</name>
<dbReference type="InterPro" id="IPR033138">
    <property type="entry name" value="Cu_oxidase_CS"/>
</dbReference>
<sequence length="243" mass="26229">MNTATAKIIQLALQGWRAWVVAVDGMPLDVPYETETVEIGPAQRVDLIADVMAEDGEEALIGSVERGGTFVLASFGVTSGSAARPAPQPLPPNDMPSPDLTTARSVPLVMEGGAMRGLPNGATWQGEKMDARALAEAGQFWSFNAVAGMTDAPLVDAGLGETIRIPMKNKTAFPHAMHLHGMHFREVMQDGSLGPWRDTLVIHGDQAREIVFVAENPGDWMFHCHMASHQMSGMMNWIRVNAT</sequence>
<organism evidence="4 5">
    <name type="scientific">Roseovarius rhodophyticola</name>
    <dbReference type="NCBI Taxonomy" id="3080827"/>
    <lineage>
        <taxon>Bacteria</taxon>
        <taxon>Pseudomonadati</taxon>
        <taxon>Pseudomonadota</taxon>
        <taxon>Alphaproteobacteria</taxon>
        <taxon>Rhodobacterales</taxon>
        <taxon>Roseobacteraceae</taxon>
        <taxon>Roseovarius</taxon>
    </lineage>
</organism>
<dbReference type="SUPFAM" id="SSF49503">
    <property type="entry name" value="Cupredoxins"/>
    <property type="match status" value="2"/>
</dbReference>
<dbReference type="InterPro" id="IPR011706">
    <property type="entry name" value="Cu-oxidase_C"/>
</dbReference>
<dbReference type="Gene3D" id="2.60.40.420">
    <property type="entry name" value="Cupredoxins - blue copper proteins"/>
    <property type="match status" value="2"/>
</dbReference>
<gene>
    <name evidence="4" type="ORF">RZS32_011075</name>
</gene>
<feature type="domain" description="Plastocyanin-like" evidence="3">
    <location>
        <begin position="137"/>
        <end position="241"/>
    </location>
</feature>
<accession>A0ABZ2TB80</accession>
<dbReference type="Proteomes" id="UP001281305">
    <property type="component" value="Chromosome"/>
</dbReference>
<evidence type="ECO:0000259" key="3">
    <source>
        <dbReference type="Pfam" id="PF07731"/>
    </source>
</evidence>
<dbReference type="RefSeq" id="WP_339106627.1">
    <property type="nucleotide sequence ID" value="NZ_CP146606.1"/>
</dbReference>
<reference evidence="4 5" key="1">
    <citation type="submission" date="2024-02" db="EMBL/GenBank/DDBJ databases">
        <title>Roseovarius strain W115 nov., isolated from a marine algae.</title>
        <authorList>
            <person name="Lee M.W."/>
            <person name="Lee J.K."/>
            <person name="Kim J.M."/>
            <person name="Choi D.G."/>
            <person name="Baek J.H."/>
            <person name="Bayburt H."/>
            <person name="Jung J.J."/>
            <person name="Han D.M."/>
            <person name="Jeon C.O."/>
        </authorList>
    </citation>
    <scope>NUCLEOTIDE SEQUENCE [LARGE SCALE GENOMIC DNA]</scope>
    <source>
        <strain evidence="4 5">W115</strain>
    </source>
</reference>
<keyword evidence="1" id="KW-0479">Metal-binding</keyword>
<dbReference type="PROSITE" id="PS00079">
    <property type="entry name" value="MULTICOPPER_OXIDASE1"/>
    <property type="match status" value="1"/>
</dbReference>
<protein>
    <submittedName>
        <fullName evidence="4">Multicopper oxidase domain-containing protein</fullName>
    </submittedName>
</protein>
<evidence type="ECO:0000256" key="1">
    <source>
        <dbReference type="ARBA" id="ARBA00022723"/>
    </source>
</evidence>
<proteinExistence type="predicted"/>
<evidence type="ECO:0000256" key="2">
    <source>
        <dbReference type="ARBA" id="ARBA00023002"/>
    </source>
</evidence>
<dbReference type="InterPro" id="IPR008972">
    <property type="entry name" value="Cupredoxin"/>
</dbReference>
<dbReference type="EMBL" id="CP146606">
    <property type="protein sequence ID" value="WYK16968.1"/>
    <property type="molecule type" value="Genomic_DNA"/>
</dbReference>
<evidence type="ECO:0000313" key="4">
    <source>
        <dbReference type="EMBL" id="WYK16968.1"/>
    </source>
</evidence>